<dbReference type="Proteomes" id="UP000035760">
    <property type="component" value="Unassembled WGS sequence"/>
</dbReference>
<protein>
    <recommendedName>
        <fullName evidence="1">DUF5615 domain-containing protein</fullName>
    </recommendedName>
</protein>
<dbReference type="Pfam" id="PF18480">
    <property type="entry name" value="DUF5615"/>
    <property type="match status" value="1"/>
</dbReference>
<proteinExistence type="predicted"/>
<dbReference type="RefSeq" id="WP_242434465.1">
    <property type="nucleotide sequence ID" value="NZ_CBTJ020000111.1"/>
</dbReference>
<evidence type="ECO:0000313" key="2">
    <source>
        <dbReference type="EMBL" id="CDI04482.1"/>
    </source>
</evidence>
<dbReference type="EMBL" id="CBTJ020000111">
    <property type="protein sequence ID" value="CDI04482.1"/>
    <property type="molecule type" value="Genomic_DNA"/>
</dbReference>
<accession>W6M9X9</accession>
<dbReference type="AlphaFoldDB" id="W6M9X9"/>
<name>W6M9X9_9GAMM</name>
<evidence type="ECO:0000259" key="1">
    <source>
        <dbReference type="Pfam" id="PF18480"/>
    </source>
</evidence>
<gene>
    <name evidence="2" type="ORF">BN873_980083</name>
</gene>
<reference evidence="2" key="2">
    <citation type="submission" date="2014-03" db="EMBL/GenBank/DDBJ databases">
        <title>Candidatus Competibacter-lineage genomes retrieved from metagenomes reveal functional metabolic diversity.</title>
        <authorList>
            <person name="McIlroy S.J."/>
            <person name="Albertsen M."/>
            <person name="Andresen E.K."/>
            <person name="Saunders A.M."/>
            <person name="Kristiansen R."/>
            <person name="Stokholm-Bjerregaard M."/>
            <person name="Nielsen K.L."/>
            <person name="Nielsen P.H."/>
        </authorList>
    </citation>
    <scope>NUCLEOTIDE SEQUENCE</scope>
    <source>
        <strain evidence="2">Run_A_D11</strain>
    </source>
</reference>
<reference evidence="2" key="1">
    <citation type="submission" date="2013-07" db="EMBL/GenBank/DDBJ databases">
        <authorList>
            <person name="McIlroy S."/>
        </authorList>
    </citation>
    <scope>NUCLEOTIDE SEQUENCE [LARGE SCALE GENOMIC DNA]</scope>
    <source>
        <strain evidence="2">Run_A_D11</strain>
    </source>
</reference>
<feature type="domain" description="DUF5615" evidence="1">
    <location>
        <begin position="1"/>
        <end position="58"/>
    </location>
</feature>
<dbReference type="STRING" id="1400863.BN873_980083"/>
<comment type="caution">
    <text evidence="2">The sequence shown here is derived from an EMBL/GenBank/DDBJ whole genome shotgun (WGS) entry which is preliminary data.</text>
</comment>
<evidence type="ECO:0000313" key="3">
    <source>
        <dbReference type="Proteomes" id="UP000035760"/>
    </source>
</evidence>
<dbReference type="InterPro" id="IPR041049">
    <property type="entry name" value="DUF5615"/>
</dbReference>
<keyword evidence="3" id="KW-1185">Reference proteome</keyword>
<organism evidence="2 3">
    <name type="scientific">Candidatus Competibacter denitrificans Run_A_D11</name>
    <dbReference type="NCBI Taxonomy" id="1400863"/>
    <lineage>
        <taxon>Bacteria</taxon>
        <taxon>Pseudomonadati</taxon>
        <taxon>Pseudomonadota</taxon>
        <taxon>Gammaproteobacteria</taxon>
        <taxon>Candidatus Competibacteraceae</taxon>
        <taxon>Candidatus Competibacter</taxon>
    </lineage>
</organism>
<sequence>MKFLADMGISPRTVTFLNSLGHDAIHLREQGLEHLSDPDILYKALEEGRILLTHDLEFR</sequence>